<evidence type="ECO:0000313" key="1">
    <source>
        <dbReference type="EMBL" id="KIK72391.1"/>
    </source>
</evidence>
<evidence type="ECO:0000313" key="2">
    <source>
        <dbReference type="Proteomes" id="UP000054538"/>
    </source>
</evidence>
<accession>A0A0D0CNR2</accession>
<dbReference type="Proteomes" id="UP000054538">
    <property type="component" value="Unassembled WGS sequence"/>
</dbReference>
<sequence length="118" mass="12777">MAAPEPPRCWWLESVRLPCAANNALSEWSTLPIKVIDATSWTLPKGKSKAQDTSVSQALMSVPVLWSLADVNVLIDEVITQQAKSGDGLNFQPSVWTSIPACLGLSKPVKGSENQEIM</sequence>
<organism evidence="1 2">
    <name type="scientific">Paxillus rubicundulus Ve08.2h10</name>
    <dbReference type="NCBI Taxonomy" id="930991"/>
    <lineage>
        <taxon>Eukaryota</taxon>
        <taxon>Fungi</taxon>
        <taxon>Dikarya</taxon>
        <taxon>Basidiomycota</taxon>
        <taxon>Agaricomycotina</taxon>
        <taxon>Agaricomycetes</taxon>
        <taxon>Agaricomycetidae</taxon>
        <taxon>Boletales</taxon>
        <taxon>Paxilineae</taxon>
        <taxon>Paxillaceae</taxon>
        <taxon>Paxillus</taxon>
    </lineage>
</organism>
<name>A0A0D0CNR2_9AGAM</name>
<proteinExistence type="predicted"/>
<gene>
    <name evidence="1" type="ORF">PAXRUDRAFT_22041</name>
</gene>
<protein>
    <submittedName>
        <fullName evidence="1">Uncharacterized protein</fullName>
    </submittedName>
</protein>
<keyword evidence="2" id="KW-1185">Reference proteome</keyword>
<dbReference type="AlphaFoldDB" id="A0A0D0CNR2"/>
<dbReference type="InParanoid" id="A0A0D0CNR2"/>
<dbReference type="HOGENOM" id="CLU_2073923_0_0_1"/>
<dbReference type="EMBL" id="KN830882">
    <property type="protein sequence ID" value="KIK72391.1"/>
    <property type="molecule type" value="Genomic_DNA"/>
</dbReference>
<reference evidence="2" key="2">
    <citation type="submission" date="2015-01" db="EMBL/GenBank/DDBJ databases">
        <title>Evolutionary Origins and Diversification of the Mycorrhizal Mutualists.</title>
        <authorList>
            <consortium name="DOE Joint Genome Institute"/>
            <consortium name="Mycorrhizal Genomics Consortium"/>
            <person name="Kohler A."/>
            <person name="Kuo A."/>
            <person name="Nagy L.G."/>
            <person name="Floudas D."/>
            <person name="Copeland A."/>
            <person name="Barry K.W."/>
            <person name="Cichocki N."/>
            <person name="Veneault-Fourrey C."/>
            <person name="LaButti K."/>
            <person name="Lindquist E.A."/>
            <person name="Lipzen A."/>
            <person name="Lundell T."/>
            <person name="Morin E."/>
            <person name="Murat C."/>
            <person name="Riley R."/>
            <person name="Ohm R."/>
            <person name="Sun H."/>
            <person name="Tunlid A."/>
            <person name="Henrissat B."/>
            <person name="Grigoriev I.V."/>
            <person name="Hibbett D.S."/>
            <person name="Martin F."/>
        </authorList>
    </citation>
    <scope>NUCLEOTIDE SEQUENCE [LARGE SCALE GENOMIC DNA]</scope>
    <source>
        <strain evidence="2">Ve08.2h10</strain>
    </source>
</reference>
<reference evidence="1 2" key="1">
    <citation type="submission" date="2014-04" db="EMBL/GenBank/DDBJ databases">
        <authorList>
            <consortium name="DOE Joint Genome Institute"/>
            <person name="Kuo A."/>
            <person name="Kohler A."/>
            <person name="Jargeat P."/>
            <person name="Nagy L.G."/>
            <person name="Floudas D."/>
            <person name="Copeland A."/>
            <person name="Barry K.W."/>
            <person name="Cichocki N."/>
            <person name="Veneault-Fourrey C."/>
            <person name="LaButti K."/>
            <person name="Lindquist E.A."/>
            <person name="Lipzen A."/>
            <person name="Lundell T."/>
            <person name="Morin E."/>
            <person name="Murat C."/>
            <person name="Sun H."/>
            <person name="Tunlid A."/>
            <person name="Henrissat B."/>
            <person name="Grigoriev I.V."/>
            <person name="Hibbett D.S."/>
            <person name="Martin F."/>
            <person name="Nordberg H.P."/>
            <person name="Cantor M.N."/>
            <person name="Hua S.X."/>
        </authorList>
    </citation>
    <scope>NUCLEOTIDE SEQUENCE [LARGE SCALE GENOMIC DNA]</scope>
    <source>
        <strain evidence="1 2">Ve08.2h10</strain>
    </source>
</reference>
<dbReference type="OrthoDB" id="2702743at2759"/>